<evidence type="ECO:0000256" key="6">
    <source>
        <dbReference type="SAM" id="Phobius"/>
    </source>
</evidence>
<organism evidence="7 8">
    <name type="scientific">Rhodoblastus acidophilus</name>
    <name type="common">Rhodopseudomonas acidophila</name>
    <dbReference type="NCBI Taxonomy" id="1074"/>
    <lineage>
        <taxon>Bacteria</taxon>
        <taxon>Pseudomonadati</taxon>
        <taxon>Pseudomonadota</taxon>
        <taxon>Alphaproteobacteria</taxon>
        <taxon>Hyphomicrobiales</taxon>
        <taxon>Rhodoblastaceae</taxon>
        <taxon>Rhodoblastus</taxon>
    </lineage>
</organism>
<dbReference type="Proteomes" id="UP000439113">
    <property type="component" value="Unassembled WGS sequence"/>
</dbReference>
<evidence type="ECO:0000313" key="8">
    <source>
        <dbReference type="Proteomes" id="UP000439113"/>
    </source>
</evidence>
<evidence type="ECO:0000256" key="2">
    <source>
        <dbReference type="ARBA" id="ARBA00022475"/>
    </source>
</evidence>
<dbReference type="PANTHER" id="PTHR30250:SF28">
    <property type="entry name" value="POLYSACCHARIDE BIOSYNTHESIS PROTEIN"/>
    <property type="match status" value="1"/>
</dbReference>
<dbReference type="PANTHER" id="PTHR30250">
    <property type="entry name" value="PST FAMILY PREDICTED COLANIC ACID TRANSPORTER"/>
    <property type="match status" value="1"/>
</dbReference>
<keyword evidence="2" id="KW-1003">Cell membrane</keyword>
<protein>
    <submittedName>
        <fullName evidence="7">Oligosaccharide flippase family protein</fullName>
    </submittedName>
</protein>
<accession>A0A6N8DS83</accession>
<dbReference type="EMBL" id="WNKS01000035">
    <property type="protein sequence ID" value="MTV33319.1"/>
    <property type="molecule type" value="Genomic_DNA"/>
</dbReference>
<keyword evidence="5 6" id="KW-0472">Membrane</keyword>
<keyword evidence="3 6" id="KW-0812">Transmembrane</keyword>
<gene>
    <name evidence="7" type="ORF">GJ654_20290</name>
</gene>
<reference evidence="7 8" key="1">
    <citation type="submission" date="2019-11" db="EMBL/GenBank/DDBJ databases">
        <title>Whole-genome sequence of a Rhodoblastus acidophilus DSM 142.</title>
        <authorList>
            <person name="Kyndt J.A."/>
            <person name="Meyer T.E."/>
        </authorList>
    </citation>
    <scope>NUCLEOTIDE SEQUENCE [LARGE SCALE GENOMIC DNA]</scope>
    <source>
        <strain evidence="7 8">DSM 142</strain>
    </source>
</reference>
<evidence type="ECO:0000256" key="3">
    <source>
        <dbReference type="ARBA" id="ARBA00022692"/>
    </source>
</evidence>
<feature type="transmembrane region" description="Helical" evidence="6">
    <location>
        <begin position="369"/>
        <end position="393"/>
    </location>
</feature>
<proteinExistence type="predicted"/>
<name>A0A6N8DS83_RHOAC</name>
<feature type="transmembrane region" description="Helical" evidence="6">
    <location>
        <begin position="91"/>
        <end position="110"/>
    </location>
</feature>
<evidence type="ECO:0000256" key="4">
    <source>
        <dbReference type="ARBA" id="ARBA00022989"/>
    </source>
</evidence>
<dbReference type="RefSeq" id="WP_155447998.1">
    <property type="nucleotide sequence ID" value="NZ_JAOQNR010000011.1"/>
</dbReference>
<keyword evidence="4 6" id="KW-1133">Transmembrane helix</keyword>
<sequence>MFAQHVSSTLFNLKLQRGSIFRKTAGLSVMTAAGQFTFVLFLPLLSHLYTPADFGVFTVYLSVVNILGPVVSLKFDSALYGASSREEARPLLLLALISNALVSLIAAAILASPASLALAMPSIGLLVPIGLVLTGLWSTTSAWAIRNDALPTLATARFVQPALMTFLQIVGSLAGSSSTTLIISHIVSHSVYSGLILWKTLHKSDLKKAIRNDAALLRGKAWDNRLFPLLVTPANVASQLVANAPPILMGLLYGAEIAGLCGMALRFVFAPIAIFALPLGHVFTSLVCNSSDQAEVKRLGRKILATSVVIVCVPLLVFGALAPLFAGPLLGEKWAATGQIASALAVFAAGIALVTPFNEITSIFHLQKLRFVVELSTSALVFAAVFASAFAGAGALTTIWLLSAAGAFGSLWGLLRIWSMLPSALARRSRATEPANAPTHTP</sequence>
<comment type="subcellular location">
    <subcellularLocation>
        <location evidence="1">Cell membrane</location>
        <topology evidence="1">Multi-pass membrane protein</topology>
    </subcellularLocation>
</comment>
<feature type="transmembrane region" description="Helical" evidence="6">
    <location>
        <begin position="116"/>
        <end position="137"/>
    </location>
</feature>
<feature type="transmembrane region" description="Helical" evidence="6">
    <location>
        <begin position="57"/>
        <end position="79"/>
    </location>
</feature>
<feature type="transmembrane region" description="Helical" evidence="6">
    <location>
        <begin position="24"/>
        <end position="45"/>
    </location>
</feature>
<feature type="transmembrane region" description="Helical" evidence="6">
    <location>
        <begin position="399"/>
        <end position="418"/>
    </location>
</feature>
<feature type="transmembrane region" description="Helical" evidence="6">
    <location>
        <begin position="303"/>
        <end position="326"/>
    </location>
</feature>
<dbReference type="GO" id="GO:0005886">
    <property type="term" value="C:plasma membrane"/>
    <property type="evidence" value="ECO:0007669"/>
    <property type="project" value="UniProtKB-SubCell"/>
</dbReference>
<feature type="transmembrane region" description="Helical" evidence="6">
    <location>
        <begin position="257"/>
        <end position="283"/>
    </location>
</feature>
<evidence type="ECO:0000256" key="1">
    <source>
        <dbReference type="ARBA" id="ARBA00004651"/>
    </source>
</evidence>
<evidence type="ECO:0000313" key="7">
    <source>
        <dbReference type="EMBL" id="MTV33319.1"/>
    </source>
</evidence>
<comment type="caution">
    <text evidence="7">The sequence shown here is derived from an EMBL/GenBank/DDBJ whole genome shotgun (WGS) entry which is preliminary data.</text>
</comment>
<feature type="transmembrane region" description="Helical" evidence="6">
    <location>
        <begin position="338"/>
        <end position="357"/>
    </location>
</feature>
<dbReference type="OrthoDB" id="7605542at2"/>
<dbReference type="Pfam" id="PF13440">
    <property type="entry name" value="Polysacc_synt_3"/>
    <property type="match status" value="1"/>
</dbReference>
<dbReference type="AlphaFoldDB" id="A0A6N8DS83"/>
<evidence type="ECO:0000256" key="5">
    <source>
        <dbReference type="ARBA" id="ARBA00023136"/>
    </source>
</evidence>
<dbReference type="InterPro" id="IPR050833">
    <property type="entry name" value="Poly_Biosynth_Transport"/>
</dbReference>